<dbReference type="Proteomes" id="UP000055060">
    <property type="component" value="Unassembled WGS sequence"/>
</dbReference>
<evidence type="ECO:0000256" key="1">
    <source>
        <dbReference type="ARBA" id="ARBA00006068"/>
    </source>
</evidence>
<evidence type="ECO:0000313" key="6">
    <source>
        <dbReference type="EMBL" id="GAP13423.1"/>
    </source>
</evidence>
<feature type="domain" description="LytR/CpsA/Psr regulator C-terminal" evidence="5">
    <location>
        <begin position="375"/>
        <end position="462"/>
    </location>
</feature>
<name>A0A0S7B7Q4_9CHLR</name>
<feature type="region of interest" description="Disordered" evidence="2">
    <location>
        <begin position="61"/>
        <end position="88"/>
    </location>
</feature>
<dbReference type="AlphaFoldDB" id="A0A0S7B7Q4"/>
<keyword evidence="3" id="KW-0472">Membrane</keyword>
<dbReference type="PANTHER" id="PTHR33392:SF6">
    <property type="entry name" value="POLYISOPRENYL-TEICHOIC ACID--PEPTIDOGLYCAN TEICHOIC ACID TRANSFERASE TAGU"/>
    <property type="match status" value="1"/>
</dbReference>
<dbReference type="PANTHER" id="PTHR33392">
    <property type="entry name" value="POLYISOPRENYL-TEICHOIC ACID--PEPTIDOGLYCAN TEICHOIC ACID TRANSFERASE TAGU"/>
    <property type="match status" value="1"/>
</dbReference>
<organism evidence="6">
    <name type="scientific">Longilinea arvoryzae</name>
    <dbReference type="NCBI Taxonomy" id="360412"/>
    <lineage>
        <taxon>Bacteria</taxon>
        <taxon>Bacillati</taxon>
        <taxon>Chloroflexota</taxon>
        <taxon>Anaerolineae</taxon>
        <taxon>Anaerolineales</taxon>
        <taxon>Anaerolineaceae</taxon>
        <taxon>Longilinea</taxon>
    </lineage>
</organism>
<dbReference type="Pfam" id="PF13399">
    <property type="entry name" value="LytR_C"/>
    <property type="match status" value="1"/>
</dbReference>
<dbReference type="Gene3D" id="3.40.630.190">
    <property type="entry name" value="LCP protein"/>
    <property type="match status" value="1"/>
</dbReference>
<dbReference type="InterPro" id="IPR027381">
    <property type="entry name" value="LytR/CpsA/Psr_C"/>
</dbReference>
<dbReference type="OrthoDB" id="305468at2"/>
<dbReference type="Pfam" id="PF03816">
    <property type="entry name" value="LytR_cpsA_psr"/>
    <property type="match status" value="1"/>
</dbReference>
<feature type="domain" description="Cell envelope-related transcriptional attenuator" evidence="4">
    <location>
        <begin position="112"/>
        <end position="266"/>
    </location>
</feature>
<dbReference type="STRING" id="360412.LARV_01177"/>
<comment type="similarity">
    <text evidence="1">Belongs to the LytR/CpsA/Psr (LCP) family.</text>
</comment>
<evidence type="ECO:0000313" key="7">
    <source>
        <dbReference type="Proteomes" id="UP000055060"/>
    </source>
</evidence>
<sequence length="467" mass="50510">MAQVKRSSARNRIALDRVTIILLVVFVIAAIVAGFFAFRFFSSLVKSWTITSLDGAPVDNGQSAPGTISTTSPGGFNPSSAPTAEPWDGNSRVTILLMGLDFRDWESGEVPRTDTMMLLTVDPLSRTAGMLSIPRDMWVNIPGYDYSKINNAYRFGELDKVPGGGPGLAMQTVEEFLGVPIQYYVQVDFDAFVKIIDEVGGVKVDVPQEITLEAVGSLEEVTLQPGRVTLPGNLALSYARIREGAGDDFGRAARQQQVIMGVRDRILDFNQLPTLIAKAPAIYNELSSGIHTNLTLDQIIQLAWLMPQIDKQNIKSAVIGTDAVEFGKSPDGLDILRPIPDKVRLVRDEVFTTGGPVGPAAVAEDPVELMKAEAATVSLQNGTATAGLASKTTELLKPDGLNIVEETNADGIYDVTTIFVYGAKPYTVRYLIQKMGLENARVVNRYDPSVGYDIAVALGNDWAAKNP</sequence>
<protein>
    <submittedName>
        <fullName evidence="6">Transcriptional attenuator, LytR family</fullName>
    </submittedName>
</protein>
<dbReference type="InterPro" id="IPR004474">
    <property type="entry name" value="LytR_CpsA_psr"/>
</dbReference>
<dbReference type="NCBIfam" id="TIGR00350">
    <property type="entry name" value="lytR_cpsA_psr"/>
    <property type="match status" value="1"/>
</dbReference>
<feature type="transmembrane region" description="Helical" evidence="3">
    <location>
        <begin position="20"/>
        <end position="41"/>
    </location>
</feature>
<evidence type="ECO:0000259" key="5">
    <source>
        <dbReference type="Pfam" id="PF13399"/>
    </source>
</evidence>
<keyword evidence="3" id="KW-1133">Transmembrane helix</keyword>
<gene>
    <name evidence="6" type="ORF">LARV_01177</name>
</gene>
<accession>A0A0S7B7Q4</accession>
<keyword evidence="7" id="KW-1185">Reference proteome</keyword>
<dbReference type="EMBL" id="DF967972">
    <property type="protein sequence ID" value="GAP13423.1"/>
    <property type="molecule type" value="Genomic_DNA"/>
</dbReference>
<dbReference type="InterPro" id="IPR050922">
    <property type="entry name" value="LytR/CpsA/Psr_CW_biosynth"/>
</dbReference>
<evidence type="ECO:0000259" key="4">
    <source>
        <dbReference type="Pfam" id="PF03816"/>
    </source>
</evidence>
<dbReference type="Gene3D" id="3.30.70.2390">
    <property type="match status" value="1"/>
</dbReference>
<evidence type="ECO:0000256" key="2">
    <source>
        <dbReference type="SAM" id="MobiDB-lite"/>
    </source>
</evidence>
<feature type="compositionally biased region" description="Polar residues" evidence="2">
    <location>
        <begin position="61"/>
        <end position="82"/>
    </location>
</feature>
<proteinExistence type="inferred from homology"/>
<reference evidence="6" key="1">
    <citation type="submission" date="2015-07" db="EMBL/GenBank/DDBJ databases">
        <title>Draft Genome Sequences of Anaerolinea thermolimosa IMO-1, Bellilinea caldifistulae GOMI-1, Leptolinea tardivitalis YMTK-2, Levilinea saccharolytica KIBI-1,Longilinea arvoryzae KOME-1, Previously Described as Members of the Anaerolineaceae (Chloroflexi).</title>
        <authorList>
            <person name="Sekiguchi Y."/>
            <person name="Ohashi A."/>
            <person name="Matsuura N."/>
            <person name="Tourlousse M.D."/>
        </authorList>
    </citation>
    <scope>NUCLEOTIDE SEQUENCE [LARGE SCALE GENOMIC DNA]</scope>
    <source>
        <strain evidence="6">KOME-1</strain>
    </source>
</reference>
<dbReference type="RefSeq" id="WP_075072760.1">
    <property type="nucleotide sequence ID" value="NZ_DF967972.1"/>
</dbReference>
<keyword evidence="3" id="KW-0812">Transmembrane</keyword>
<evidence type="ECO:0000256" key="3">
    <source>
        <dbReference type="SAM" id="Phobius"/>
    </source>
</evidence>